<dbReference type="Pfam" id="PF00136">
    <property type="entry name" value="DNA_pol_B"/>
    <property type="match status" value="1"/>
</dbReference>
<dbReference type="Gene3D" id="3.40.50.1820">
    <property type="entry name" value="alpha/beta hydrolase"/>
    <property type="match status" value="1"/>
</dbReference>
<feature type="region of interest" description="Disordered" evidence="6">
    <location>
        <begin position="1473"/>
        <end position="1567"/>
    </location>
</feature>
<evidence type="ECO:0000259" key="7">
    <source>
        <dbReference type="Pfam" id="PF00136"/>
    </source>
</evidence>
<evidence type="ECO:0000256" key="4">
    <source>
        <dbReference type="ARBA" id="ARBA00022932"/>
    </source>
</evidence>
<comment type="caution">
    <text evidence="8">The sequence shown here is derived from an EMBL/GenBank/DDBJ whole genome shotgun (WGS) entry which is preliminary data.</text>
</comment>
<feature type="compositionally biased region" description="Basic and acidic residues" evidence="6">
    <location>
        <begin position="1475"/>
        <end position="1492"/>
    </location>
</feature>
<proteinExistence type="predicted"/>
<accession>A0ABN9XLG5</accession>
<protein>
    <recommendedName>
        <fullName evidence="1">DNA-directed DNA polymerase</fullName>
        <ecNumber evidence="1">2.7.7.7</ecNumber>
    </recommendedName>
</protein>
<feature type="coiled-coil region" evidence="5">
    <location>
        <begin position="157"/>
        <end position="205"/>
    </location>
</feature>
<keyword evidence="9" id="KW-1185">Reference proteome</keyword>
<keyword evidence="2" id="KW-0808">Transferase</keyword>
<dbReference type="InterPro" id="IPR006134">
    <property type="entry name" value="DNA-dir_DNA_pol_B_multi_dom"/>
</dbReference>
<dbReference type="Proteomes" id="UP001189429">
    <property type="component" value="Unassembled WGS sequence"/>
</dbReference>
<feature type="compositionally biased region" description="Gly residues" evidence="6">
    <location>
        <begin position="65"/>
        <end position="74"/>
    </location>
</feature>
<organism evidence="8 9">
    <name type="scientific">Prorocentrum cordatum</name>
    <dbReference type="NCBI Taxonomy" id="2364126"/>
    <lineage>
        <taxon>Eukaryota</taxon>
        <taxon>Sar</taxon>
        <taxon>Alveolata</taxon>
        <taxon>Dinophyceae</taxon>
        <taxon>Prorocentrales</taxon>
        <taxon>Prorocentraceae</taxon>
        <taxon>Prorocentrum</taxon>
    </lineage>
</organism>
<feature type="compositionally biased region" description="Basic and acidic residues" evidence="6">
    <location>
        <begin position="311"/>
        <end position="326"/>
    </location>
</feature>
<feature type="compositionally biased region" description="Gly residues" evidence="6">
    <location>
        <begin position="1377"/>
        <end position="1398"/>
    </location>
</feature>
<evidence type="ECO:0000256" key="6">
    <source>
        <dbReference type="SAM" id="MobiDB-lite"/>
    </source>
</evidence>
<dbReference type="InterPro" id="IPR023211">
    <property type="entry name" value="DNA_pol_palm_dom_sf"/>
</dbReference>
<evidence type="ECO:0000256" key="2">
    <source>
        <dbReference type="ARBA" id="ARBA00022679"/>
    </source>
</evidence>
<keyword evidence="4" id="KW-0239">DNA-directed DNA polymerase</keyword>
<name>A0ABN9XLG5_9DINO</name>
<evidence type="ECO:0000313" key="9">
    <source>
        <dbReference type="Proteomes" id="UP001189429"/>
    </source>
</evidence>
<dbReference type="Gene3D" id="3.90.1600.10">
    <property type="entry name" value="Palm domain of DNA polymerase"/>
    <property type="match status" value="1"/>
</dbReference>
<gene>
    <name evidence="8" type="ORF">PCOR1329_LOCUS77921</name>
</gene>
<feature type="region of interest" description="Disordered" evidence="6">
    <location>
        <begin position="53"/>
        <end position="101"/>
    </location>
</feature>
<dbReference type="SUPFAM" id="SSF56672">
    <property type="entry name" value="DNA/RNA polymerases"/>
    <property type="match status" value="1"/>
</dbReference>
<sequence length="1567" mass="172421">MAPGWYCGKCGLYNYGHRHTCRQAECDGCNPYQAVQPEQGYWSQFVVPGAAWQQGPPALRKGDGGKGGGKTYKGGGKKGDGGGVPPPGKKGPGGAPPGRAPAQEERNMWLQMGEEQFAVLGQSLSQSHRDQFTHAHAMANYGLQGAQAEAQQAHLHIGKYSQQVLHQKQRLAKLKQQSCAAIVAVLEAKEQLRETGTQLAEAKQRASQHLGQQAAQPPAVHAAEVKAHIKEAVGKLKEAVPQEVAPQLSEAFEHFGKAIEAVIQKMAAGGDAVAWESWSAELCGQFESHEKLKDPDVQAAIQTLFNKAQQRHPEDKEELGKRDARSRNPGRSRASEGSKQRALGILEKFGGVVIQPVQPTCRVGKECRTLDYFIVSGGLVSAVARCDRIDETELSTHYPAKLVPRIDSHLAQIRVLAKPRPFPDEHPVGPAPEPPQAWRYFLDRLETYVAGSAFTAEQARSAHAESCALAEQELVNTYQESMFLIRKGCSGHEGRSQQVLGLLNKLREPPETLWECERWASWRLKHFSMEGYRAEALHEWKHIWRFEEVPELNPEMLAGLTLEDPAPSLEPGQIRSVLGEFKKHAAVGKRVIKVGEAVSLPFELNAAVVVGCSYATTLLKVVLLDVFDAAAARWPRIGLALMVDDSSLQAVGSQKHVKQQLVRCTMFVCSSLEQLELKVSRKKSLLVVEKLDPMFLAHLLPRQIWVRAVFDSWAPDAQMQRAFDYAAKFPKILQGASYKWAVQPVSGVLGDTVCIDGSAYDGDIRRLLRAGWSLVSIRTDMQIEAVAYGPSPLPVQGVQSSELYVFYMALLMGPQIHVLTDCKMVYDGWNAGREGTEKSNKCYAELWRQIWNRIDDVGVNSVNVSWMPSRMSKATVERRGYEPHWTVKSAIKSERDPRRLQMLEIRQKALKLTANSMYGCLGFRNSRFYAKPLAALITSKGREAASRQERPPLTRGGFTAREFCRVEVWSASSIKGGIGGSFRKVDAEHTGGDVFAIQAQASNRETLWSELFQEAERATMRRHLVSRVVTFSIKLVIKNTHQISVRMLWTKDALAPPRPNQLRRDDAVKGPVAVLCHDFAGRLTSSWTWSKLVYPLHRAGISVVMVDFPGFGLSRICGKGAQRSSWIEQDWRIVEKIMDTLKIRRAHLVACGESCNIVLKMLKFVKMRLEITHVFFNPVLDLDSLFSLDEMRKGRIGNRDIKALREDQRDAFELLLHNSRVKIWAMFDQSESRADQARIMLASFQSLPFSSDQIAVTEIGEQHICAAMAGSAVQVPILFPCRYVKHSCVRFLNLDHTFKPPPSLLAEEHRGDGAVEETWCGRGPSQTAVAQPSLVGTNLAAPSKALEVAIAVCDRPGGTALPAAMQRGWSPARERGCGGGGVPGGAAGSLGEGRGPEGGLASPRPGGGVGLVFARHCGIRDATRLACEIQPPDVHREREVLLTNTKSVTKLKNWTELRGGAPADRGDALLQEISGVDRGRHGHVHEDPRGGRGEAPAPRARRQGWQTPEARTRGCWRSSGSGSGAARLPSRRSRPPGATSTTRGGPLALPGLPPACGRRSAAAARRR</sequence>
<keyword evidence="5" id="KW-0175">Coiled coil</keyword>
<keyword evidence="3" id="KW-0548">Nucleotidyltransferase</keyword>
<feature type="region of interest" description="Disordered" evidence="6">
    <location>
        <begin position="305"/>
        <end position="339"/>
    </location>
</feature>
<dbReference type="InterPro" id="IPR043502">
    <property type="entry name" value="DNA/RNA_pol_sf"/>
</dbReference>
<feature type="region of interest" description="Disordered" evidence="6">
    <location>
        <begin position="1372"/>
        <end position="1403"/>
    </location>
</feature>
<evidence type="ECO:0000256" key="1">
    <source>
        <dbReference type="ARBA" id="ARBA00012417"/>
    </source>
</evidence>
<feature type="compositionally biased region" description="Pro residues" evidence="6">
    <location>
        <begin position="84"/>
        <end position="99"/>
    </location>
</feature>
<feature type="compositionally biased region" description="Low complexity" evidence="6">
    <location>
        <begin position="1544"/>
        <end position="1567"/>
    </location>
</feature>
<reference evidence="8" key="1">
    <citation type="submission" date="2023-10" db="EMBL/GenBank/DDBJ databases">
        <authorList>
            <person name="Chen Y."/>
            <person name="Shah S."/>
            <person name="Dougan E. K."/>
            <person name="Thang M."/>
            <person name="Chan C."/>
        </authorList>
    </citation>
    <scope>NUCLEOTIDE SEQUENCE [LARGE SCALE GENOMIC DNA]</scope>
</reference>
<dbReference type="InterPro" id="IPR029058">
    <property type="entry name" value="AB_hydrolase_fold"/>
</dbReference>
<dbReference type="PANTHER" id="PTHR45861">
    <property type="entry name" value="DNA POLYMERASE ALPHA CATALYTIC SUBUNIT"/>
    <property type="match status" value="1"/>
</dbReference>
<dbReference type="EC" id="2.7.7.7" evidence="1"/>
<evidence type="ECO:0000313" key="8">
    <source>
        <dbReference type="EMBL" id="CAK0900699.1"/>
    </source>
</evidence>
<feature type="domain" description="DNA-directed DNA polymerase family B multifunctional" evidence="7">
    <location>
        <begin position="886"/>
        <end position="944"/>
    </location>
</feature>
<dbReference type="SUPFAM" id="SSF53474">
    <property type="entry name" value="alpha/beta-Hydrolases"/>
    <property type="match status" value="1"/>
</dbReference>
<evidence type="ECO:0000256" key="5">
    <source>
        <dbReference type="SAM" id="Coils"/>
    </source>
</evidence>
<feature type="compositionally biased region" description="Low complexity" evidence="6">
    <location>
        <begin position="1517"/>
        <end position="1528"/>
    </location>
</feature>
<dbReference type="PANTHER" id="PTHR45861:SF1">
    <property type="entry name" value="DNA POLYMERASE ALPHA CATALYTIC SUBUNIT"/>
    <property type="match status" value="1"/>
</dbReference>
<evidence type="ECO:0000256" key="3">
    <source>
        <dbReference type="ARBA" id="ARBA00022695"/>
    </source>
</evidence>
<dbReference type="EMBL" id="CAUYUJ010020826">
    <property type="protein sequence ID" value="CAK0900699.1"/>
    <property type="molecule type" value="Genomic_DNA"/>
</dbReference>